<sequence>MGAEQSSTAGADFTTFYEGLPDDVCDQIEALCGKGEDRLLKPHLGAPPAFPTVPVGTTVRLSSATAAAALAVVPRLQRKHYEMIPKSMPEMDFWVSFFSHMTAVIEGNCPEKLEELASKASWQGSTTGDAPDSFTAAWSKLDQGKRDAVAALVARDSDALLEPNSASPPAFPKLPVGMECFIDRVAATAALTALPDLQKKHSMLVPKKLDERAFWVHFFTQMTVAISDSKA</sequence>
<dbReference type="InterPro" id="IPR005607">
    <property type="entry name" value="BSD_dom"/>
</dbReference>
<feature type="domain" description="BSD" evidence="1">
    <location>
        <begin position="195"/>
        <end position="226"/>
    </location>
</feature>
<evidence type="ECO:0000259" key="1">
    <source>
        <dbReference type="PROSITE" id="PS50858"/>
    </source>
</evidence>
<dbReference type="AlphaFoldDB" id="A0A7S2N4G7"/>
<reference evidence="2" key="1">
    <citation type="submission" date="2021-01" db="EMBL/GenBank/DDBJ databases">
        <authorList>
            <person name="Corre E."/>
            <person name="Pelletier E."/>
            <person name="Niang G."/>
            <person name="Scheremetjew M."/>
            <person name="Finn R."/>
            <person name="Kale V."/>
            <person name="Holt S."/>
            <person name="Cochrane G."/>
            <person name="Meng A."/>
            <person name="Brown T."/>
            <person name="Cohen L."/>
        </authorList>
    </citation>
    <scope>NUCLEOTIDE SEQUENCE</scope>
    <source>
        <strain evidence="2">UTEX LB 985</strain>
    </source>
</reference>
<accession>A0A7S2N4G7</accession>
<protein>
    <recommendedName>
        <fullName evidence="1">BSD domain-containing protein</fullName>
    </recommendedName>
</protein>
<gene>
    <name evidence="2" type="ORF">CBRE1094_LOCUS34017</name>
</gene>
<proteinExistence type="predicted"/>
<name>A0A7S2N4G7_9EUKA</name>
<organism evidence="2">
    <name type="scientific">Haptolina brevifila</name>
    <dbReference type="NCBI Taxonomy" id="156173"/>
    <lineage>
        <taxon>Eukaryota</taxon>
        <taxon>Haptista</taxon>
        <taxon>Haptophyta</taxon>
        <taxon>Prymnesiophyceae</taxon>
        <taxon>Prymnesiales</taxon>
        <taxon>Prymnesiaceae</taxon>
        <taxon>Haptolina</taxon>
    </lineage>
</organism>
<dbReference type="SUPFAM" id="SSF140383">
    <property type="entry name" value="BSD domain-like"/>
    <property type="match status" value="2"/>
</dbReference>
<feature type="domain" description="BSD" evidence="1">
    <location>
        <begin position="74"/>
        <end position="105"/>
    </location>
</feature>
<dbReference type="Gene3D" id="1.10.3970.10">
    <property type="entry name" value="BSD domain"/>
    <property type="match status" value="2"/>
</dbReference>
<dbReference type="PROSITE" id="PS50858">
    <property type="entry name" value="BSD"/>
    <property type="match status" value="2"/>
</dbReference>
<dbReference type="InterPro" id="IPR035925">
    <property type="entry name" value="BSD_dom_sf"/>
</dbReference>
<evidence type="ECO:0000313" key="2">
    <source>
        <dbReference type="EMBL" id="CAD9519280.1"/>
    </source>
</evidence>
<dbReference type="EMBL" id="HBGU01062376">
    <property type="protein sequence ID" value="CAD9519280.1"/>
    <property type="molecule type" value="Transcribed_RNA"/>
</dbReference>